<dbReference type="STRING" id="1317117.ATO7_12413"/>
<proteinExistence type="predicted"/>
<dbReference type="RefSeq" id="WP_146680333.1">
    <property type="nucleotide sequence ID" value="NZ_AQQV01000003.1"/>
</dbReference>
<evidence type="ECO:0000313" key="2">
    <source>
        <dbReference type="EMBL" id="ORE86098.1"/>
    </source>
</evidence>
<accession>A0A1Y1SBV3</accession>
<gene>
    <name evidence="2" type="ORF">ATO7_12413</name>
</gene>
<keyword evidence="3" id="KW-1185">Reference proteome</keyword>
<dbReference type="EMBL" id="AQQV01000003">
    <property type="protein sequence ID" value="ORE86098.1"/>
    <property type="molecule type" value="Genomic_DNA"/>
</dbReference>
<feature type="chain" id="PRO_5012666010" evidence="1">
    <location>
        <begin position="26"/>
        <end position="178"/>
    </location>
</feature>
<dbReference type="Proteomes" id="UP000192342">
    <property type="component" value="Unassembled WGS sequence"/>
</dbReference>
<comment type="caution">
    <text evidence="2">The sequence shown here is derived from an EMBL/GenBank/DDBJ whole genome shotgun (WGS) entry which is preliminary data.</text>
</comment>
<protein>
    <submittedName>
        <fullName evidence="2">Porin family outer membrane protein</fullName>
    </submittedName>
</protein>
<feature type="signal peptide" evidence="1">
    <location>
        <begin position="1"/>
        <end position="25"/>
    </location>
</feature>
<reference evidence="2 3" key="1">
    <citation type="submission" date="2013-04" db="EMBL/GenBank/DDBJ databases">
        <title>Oceanococcus atlanticus 22II-S10r2 Genome Sequencing.</title>
        <authorList>
            <person name="Lai Q."/>
            <person name="Li G."/>
            <person name="Shao Z."/>
        </authorList>
    </citation>
    <scope>NUCLEOTIDE SEQUENCE [LARGE SCALE GENOMIC DNA]</scope>
    <source>
        <strain evidence="2 3">22II-S10r2</strain>
    </source>
</reference>
<keyword evidence="1" id="KW-0732">Signal</keyword>
<dbReference type="AlphaFoldDB" id="A0A1Y1SBV3"/>
<name>A0A1Y1SBV3_9GAMM</name>
<dbReference type="OrthoDB" id="5730472at2"/>
<evidence type="ECO:0000313" key="3">
    <source>
        <dbReference type="Proteomes" id="UP000192342"/>
    </source>
</evidence>
<organism evidence="2 3">
    <name type="scientific">Oceanococcus atlanticus</name>
    <dbReference type="NCBI Taxonomy" id="1317117"/>
    <lineage>
        <taxon>Bacteria</taxon>
        <taxon>Pseudomonadati</taxon>
        <taxon>Pseudomonadota</taxon>
        <taxon>Gammaproteobacteria</taxon>
        <taxon>Chromatiales</taxon>
        <taxon>Oceanococcaceae</taxon>
        <taxon>Oceanococcus</taxon>
    </lineage>
</organism>
<evidence type="ECO:0000256" key="1">
    <source>
        <dbReference type="SAM" id="SignalP"/>
    </source>
</evidence>
<sequence>MNTKNALTLACLATATLATPVVANAHNYNTVEGGFISRDLGREDDSGLRIAGSAEIARQFALFGEFSDVGDLDQLTFGGMYHQALQHDLDWYGGVSLEMVDAGAADDTGIGLRAGLRWTTPDPRFEINPEIRHFEVFDDGVTSLRVAGYYAITRPFDLQLALQTGDDDRFEAGARYNF</sequence>